<protein>
    <submittedName>
        <fullName evidence="6">TIM barrel protein</fullName>
    </submittedName>
</protein>
<evidence type="ECO:0000256" key="1">
    <source>
        <dbReference type="ARBA" id="ARBA00023235"/>
    </source>
</evidence>
<evidence type="ECO:0000313" key="6">
    <source>
        <dbReference type="EMBL" id="NWK56690.1"/>
    </source>
</evidence>
<dbReference type="SUPFAM" id="SSF51658">
    <property type="entry name" value="Xylose isomerase-like"/>
    <property type="match status" value="1"/>
</dbReference>
<feature type="chain" id="PRO_5032471684" evidence="4">
    <location>
        <begin position="24"/>
        <end position="296"/>
    </location>
</feature>
<dbReference type="EMBL" id="JACBAZ010000005">
    <property type="protein sequence ID" value="NWK56690.1"/>
    <property type="molecule type" value="Genomic_DNA"/>
</dbReference>
<dbReference type="InterPro" id="IPR050417">
    <property type="entry name" value="Sugar_Epim/Isomerase"/>
</dbReference>
<gene>
    <name evidence="6" type="ORF">HW115_13790</name>
</gene>
<sequence>MKRRSFSVLCGAAAISGVAPAWAKSEQAKPFLSAFAPHPGQLPTAPKGYLDQLKFAYDLGFRAWEDNGLIRKPAKLQQEVGDFCREKGMALGVTVISGGNGLHFATADKAGQEKVLADMKKGVETSKRTGQTCMTMIPGTRRKGEDLASQIKGAVDLMKQCCDIVEEHGIILVQEPLSHGVKGGAPLLRSFVDGYDLCRAVGRKSCKLLADFYHEGQIGNELLPNAEKTWSEVAYVQYGDVPGRKEPGSGKLDYKAVTSWIRKQGYTGVIGMEHGVSAKGKEGLEKLLKSYRGIDA</sequence>
<evidence type="ECO:0000256" key="3">
    <source>
        <dbReference type="PIRSR" id="PIRSR006241-50"/>
    </source>
</evidence>
<dbReference type="PANTHER" id="PTHR43489">
    <property type="entry name" value="ISOMERASE"/>
    <property type="match status" value="1"/>
</dbReference>
<dbReference type="Pfam" id="PF01261">
    <property type="entry name" value="AP_endonuc_2"/>
    <property type="match status" value="1"/>
</dbReference>
<evidence type="ECO:0000259" key="5">
    <source>
        <dbReference type="Pfam" id="PF01261"/>
    </source>
</evidence>
<dbReference type="RefSeq" id="WP_178933489.1">
    <property type="nucleotide sequence ID" value="NZ_JACBAZ010000005.1"/>
</dbReference>
<proteinExistence type="inferred from homology"/>
<name>A0A851GPD4_9BACT</name>
<dbReference type="Gene3D" id="3.20.20.150">
    <property type="entry name" value="Divalent-metal-dependent TIM barrel enzymes"/>
    <property type="match status" value="1"/>
</dbReference>
<comment type="caution">
    <text evidence="6">The sequence shown here is derived from an EMBL/GenBank/DDBJ whole genome shotgun (WGS) entry which is preliminary data.</text>
</comment>
<dbReference type="Proteomes" id="UP000557872">
    <property type="component" value="Unassembled WGS sequence"/>
</dbReference>
<comment type="similarity">
    <text evidence="2">Belongs to the hyi family.</text>
</comment>
<evidence type="ECO:0000256" key="2">
    <source>
        <dbReference type="PIRNR" id="PIRNR006241"/>
    </source>
</evidence>
<dbReference type="InterPro" id="IPR026040">
    <property type="entry name" value="HyI-like"/>
</dbReference>
<dbReference type="AlphaFoldDB" id="A0A851GPD4"/>
<evidence type="ECO:0000313" key="7">
    <source>
        <dbReference type="Proteomes" id="UP000557872"/>
    </source>
</evidence>
<dbReference type="InterPro" id="IPR036237">
    <property type="entry name" value="Xyl_isomerase-like_sf"/>
</dbReference>
<feature type="active site" description="Proton donor/acceptor" evidence="3">
    <location>
        <position position="175"/>
    </location>
</feature>
<feature type="signal peptide" evidence="4">
    <location>
        <begin position="1"/>
        <end position="23"/>
    </location>
</feature>
<feature type="domain" description="Xylose isomerase-like TIM barrel" evidence="5">
    <location>
        <begin position="54"/>
        <end position="286"/>
    </location>
</feature>
<dbReference type="PIRSF" id="PIRSF006241">
    <property type="entry name" value="HyI"/>
    <property type="match status" value="1"/>
</dbReference>
<organism evidence="6 7">
    <name type="scientific">Oceaniferula marina</name>
    <dbReference type="NCBI Taxonomy" id="2748318"/>
    <lineage>
        <taxon>Bacteria</taxon>
        <taxon>Pseudomonadati</taxon>
        <taxon>Verrucomicrobiota</taxon>
        <taxon>Verrucomicrobiia</taxon>
        <taxon>Verrucomicrobiales</taxon>
        <taxon>Verrucomicrobiaceae</taxon>
        <taxon>Oceaniferula</taxon>
    </lineage>
</organism>
<reference evidence="6 7" key="1">
    <citation type="submission" date="2020-07" db="EMBL/GenBank/DDBJ databases">
        <title>Roseicoccus Jingziensis gen. nov., sp. nov., isolated from coastal seawater.</title>
        <authorList>
            <person name="Feng X."/>
        </authorList>
    </citation>
    <scope>NUCLEOTIDE SEQUENCE [LARGE SCALE GENOMIC DNA]</scope>
    <source>
        <strain evidence="6 7">N1E253</strain>
    </source>
</reference>
<accession>A0A851GPD4</accession>
<feature type="active site" description="Proton donor/acceptor" evidence="3">
    <location>
        <position position="273"/>
    </location>
</feature>
<keyword evidence="4" id="KW-0732">Signal</keyword>
<dbReference type="InterPro" id="IPR013022">
    <property type="entry name" value="Xyl_isomerase-like_TIM-brl"/>
</dbReference>
<keyword evidence="1 2" id="KW-0413">Isomerase</keyword>
<keyword evidence="7" id="KW-1185">Reference proteome</keyword>
<evidence type="ECO:0000256" key="4">
    <source>
        <dbReference type="SAM" id="SignalP"/>
    </source>
</evidence>
<dbReference type="GO" id="GO:0016853">
    <property type="term" value="F:isomerase activity"/>
    <property type="evidence" value="ECO:0007669"/>
    <property type="project" value="UniProtKB-KW"/>
</dbReference>